<feature type="region of interest" description="Disordered" evidence="1">
    <location>
        <begin position="52"/>
        <end position="88"/>
    </location>
</feature>
<reference evidence="2 3" key="1">
    <citation type="submission" date="2022-11" db="EMBL/GenBank/DDBJ databases">
        <title>Whole genome sequence of Eschrichtius robustus ER-17-0199.</title>
        <authorList>
            <person name="Bruniche-Olsen A."/>
            <person name="Black A.N."/>
            <person name="Fields C.J."/>
            <person name="Walden K."/>
            <person name="Dewoody J.A."/>
        </authorList>
    </citation>
    <scope>NUCLEOTIDE SEQUENCE [LARGE SCALE GENOMIC DNA]</scope>
    <source>
        <strain evidence="2">ER-17-0199</strain>
        <tissue evidence="2">Blubber</tissue>
    </source>
</reference>
<comment type="caution">
    <text evidence="2">The sequence shown here is derived from an EMBL/GenBank/DDBJ whole genome shotgun (WGS) entry which is preliminary data.</text>
</comment>
<dbReference type="EMBL" id="JAIQCJ010001387">
    <property type="protein sequence ID" value="KAJ8789963.1"/>
    <property type="molecule type" value="Genomic_DNA"/>
</dbReference>
<feature type="region of interest" description="Disordered" evidence="1">
    <location>
        <begin position="1"/>
        <end position="25"/>
    </location>
</feature>
<dbReference type="Proteomes" id="UP001159641">
    <property type="component" value="Unassembled WGS sequence"/>
</dbReference>
<protein>
    <submittedName>
        <fullName evidence="2">Uncharacterized protein</fullName>
    </submittedName>
</protein>
<gene>
    <name evidence="2" type="ORF">J1605_021661</name>
</gene>
<name>A0AB34HCM9_ESCRO</name>
<sequence>MFMPGPRTQSSGPDTSPRRPPTGPFVRRLPLELVILQWVFGVRLERCASPAAVRDPEGEGGRHCPSKTGLVTAESSGHTGQPWGRRGKHPTIACSETDSRGGGGILGLTSGLGGPWTPPQDRYRTCRALSGGYVAEVSSAHSPLPAVAEAEGEGAGAQSPAEGPAPSQCLWTPSPGSSCLHGDERPRAAVGGTHARYLTQPAPMCVGLPDPYWVSSSPGTGRWSCDTFAAVRGGPWSTALLPGWLQLGCGHLGSAKALVPAHPLVLVHTRLSSAHLCPMCSVSAPVCRALRCRKGANNDAVSLLGGTQALEESHTLLNKEVSWVNSHVLGVGPGHVRVKWGSSPLEGIRGNLPEDGGQAGETSRKSWAGEGQSGAGERG</sequence>
<evidence type="ECO:0000313" key="2">
    <source>
        <dbReference type="EMBL" id="KAJ8789963.1"/>
    </source>
</evidence>
<proteinExistence type="predicted"/>
<dbReference type="AlphaFoldDB" id="A0AB34HCM9"/>
<accession>A0AB34HCM9</accession>
<evidence type="ECO:0000256" key="1">
    <source>
        <dbReference type="SAM" id="MobiDB-lite"/>
    </source>
</evidence>
<keyword evidence="3" id="KW-1185">Reference proteome</keyword>
<feature type="region of interest" description="Disordered" evidence="1">
    <location>
        <begin position="148"/>
        <end position="185"/>
    </location>
</feature>
<feature type="region of interest" description="Disordered" evidence="1">
    <location>
        <begin position="347"/>
        <end position="379"/>
    </location>
</feature>
<feature type="compositionally biased region" description="Low complexity" evidence="1">
    <location>
        <begin position="156"/>
        <end position="166"/>
    </location>
</feature>
<evidence type="ECO:0000313" key="3">
    <source>
        <dbReference type="Proteomes" id="UP001159641"/>
    </source>
</evidence>
<organism evidence="2 3">
    <name type="scientific">Eschrichtius robustus</name>
    <name type="common">California gray whale</name>
    <name type="synonym">Eschrichtius gibbosus</name>
    <dbReference type="NCBI Taxonomy" id="9764"/>
    <lineage>
        <taxon>Eukaryota</taxon>
        <taxon>Metazoa</taxon>
        <taxon>Chordata</taxon>
        <taxon>Craniata</taxon>
        <taxon>Vertebrata</taxon>
        <taxon>Euteleostomi</taxon>
        <taxon>Mammalia</taxon>
        <taxon>Eutheria</taxon>
        <taxon>Laurasiatheria</taxon>
        <taxon>Artiodactyla</taxon>
        <taxon>Whippomorpha</taxon>
        <taxon>Cetacea</taxon>
        <taxon>Mysticeti</taxon>
        <taxon>Eschrichtiidae</taxon>
        <taxon>Eschrichtius</taxon>
    </lineage>
</organism>